<comment type="caution">
    <text evidence="2">The sequence shown here is derived from an EMBL/GenBank/DDBJ whole genome shotgun (WGS) entry which is preliminary data.</text>
</comment>
<evidence type="ECO:0000256" key="1">
    <source>
        <dbReference type="SAM" id="Phobius"/>
    </source>
</evidence>
<proteinExistence type="predicted"/>
<evidence type="ECO:0000313" key="3">
    <source>
        <dbReference type="Proteomes" id="UP001519363"/>
    </source>
</evidence>
<keyword evidence="1" id="KW-0812">Transmembrane</keyword>
<name>A0ABS5AAF9_9PSEU</name>
<dbReference type="Proteomes" id="UP001519363">
    <property type="component" value="Unassembled WGS sequence"/>
</dbReference>
<organism evidence="2 3">
    <name type="scientific">Crossiella equi</name>
    <dbReference type="NCBI Taxonomy" id="130796"/>
    <lineage>
        <taxon>Bacteria</taxon>
        <taxon>Bacillati</taxon>
        <taxon>Actinomycetota</taxon>
        <taxon>Actinomycetes</taxon>
        <taxon>Pseudonocardiales</taxon>
        <taxon>Pseudonocardiaceae</taxon>
        <taxon>Crossiella</taxon>
    </lineage>
</organism>
<feature type="transmembrane region" description="Helical" evidence="1">
    <location>
        <begin position="106"/>
        <end position="126"/>
    </location>
</feature>
<accession>A0ABS5AAF9</accession>
<gene>
    <name evidence="2" type="ORF">JOF53_002173</name>
</gene>
<keyword evidence="3" id="KW-1185">Reference proteome</keyword>
<protein>
    <submittedName>
        <fullName evidence="2">Uncharacterized protein</fullName>
    </submittedName>
</protein>
<sequence length="206" mass="21826">MKLYADHPSRRTAQVLADLGALAVLALSIWLAIDLYDLVSRLRAPGVELVEAGSSLKELSASAASEARRLPLVGDDLATALAQGEGVATRLSEAGLKQIDAVDSTALWLSVLVVAVPVAFLAVSWLPLRVRFARRAGAARRLATASVELLALRGLANLPLRVLDRPGVDLAGAWRAGDPEAVRFLAARELGRLGLRPDTTGTRPDE</sequence>
<reference evidence="2 3" key="1">
    <citation type="submission" date="2021-03" db="EMBL/GenBank/DDBJ databases">
        <title>Sequencing the genomes of 1000 actinobacteria strains.</title>
        <authorList>
            <person name="Klenk H.-P."/>
        </authorList>
    </citation>
    <scope>NUCLEOTIDE SEQUENCE [LARGE SCALE GENOMIC DNA]</scope>
    <source>
        <strain evidence="2 3">DSM 44580</strain>
    </source>
</reference>
<feature type="transmembrane region" description="Helical" evidence="1">
    <location>
        <begin position="12"/>
        <end position="33"/>
    </location>
</feature>
<keyword evidence="1" id="KW-1133">Transmembrane helix</keyword>
<dbReference type="EMBL" id="JAGIOO010000001">
    <property type="protein sequence ID" value="MBP2473301.1"/>
    <property type="molecule type" value="Genomic_DNA"/>
</dbReference>
<keyword evidence="1" id="KW-0472">Membrane</keyword>
<evidence type="ECO:0000313" key="2">
    <source>
        <dbReference type="EMBL" id="MBP2473301.1"/>
    </source>
</evidence>
<dbReference type="RefSeq" id="WP_086783917.1">
    <property type="nucleotide sequence ID" value="NZ_JAGIOO010000001.1"/>
</dbReference>